<accession>A0ABN7BE40</accession>
<dbReference type="InterPro" id="IPR044925">
    <property type="entry name" value="His-Me_finger_sf"/>
</dbReference>
<proteinExistence type="inferred from homology"/>
<evidence type="ECO:0000256" key="3">
    <source>
        <dbReference type="ARBA" id="ARBA00022759"/>
    </source>
</evidence>
<dbReference type="InterPro" id="IPR040255">
    <property type="entry name" value="Non-specific_endonuclease"/>
</dbReference>
<reference evidence="6 7" key="1">
    <citation type="submission" date="2023-09" db="EMBL/GenBank/DDBJ databases">
        <title>Nesidiocoris tenuis whole genome shotgun sequence.</title>
        <authorList>
            <person name="Shibata T."/>
            <person name="Shimoda M."/>
            <person name="Kobayashi T."/>
            <person name="Uehara T."/>
        </authorList>
    </citation>
    <scope>NUCLEOTIDE SEQUENCE [LARGE SCALE GENOMIC DNA]</scope>
    <source>
        <strain evidence="6 7">Japan</strain>
    </source>
</reference>
<feature type="signal peptide" evidence="4">
    <location>
        <begin position="1"/>
        <end position="16"/>
    </location>
</feature>
<dbReference type="Pfam" id="PF01223">
    <property type="entry name" value="Endonuclease_NS"/>
    <property type="match status" value="1"/>
</dbReference>
<keyword evidence="3 6" id="KW-0378">Hydrolase</keyword>
<dbReference type="GO" id="GO:0004519">
    <property type="term" value="F:endonuclease activity"/>
    <property type="evidence" value="ECO:0007669"/>
    <property type="project" value="UniProtKB-KW"/>
</dbReference>
<dbReference type="Proteomes" id="UP001307889">
    <property type="component" value="Chromosome 14"/>
</dbReference>
<keyword evidence="7" id="KW-1185">Reference proteome</keyword>
<dbReference type="PANTHER" id="PTHR13966:SF17">
    <property type="entry name" value="ENDONUCLEASE-RELATED"/>
    <property type="match status" value="1"/>
</dbReference>
<name>A0ABN7BE40_9HEMI</name>
<evidence type="ECO:0000313" key="6">
    <source>
        <dbReference type="EMBL" id="BET02641.1"/>
    </source>
</evidence>
<evidence type="ECO:0000259" key="5">
    <source>
        <dbReference type="SMART" id="SM00892"/>
    </source>
</evidence>
<dbReference type="InterPro" id="IPR001604">
    <property type="entry name" value="Endo_G_ENPP1-like_dom"/>
</dbReference>
<evidence type="ECO:0000256" key="1">
    <source>
        <dbReference type="ARBA" id="ARBA00010052"/>
    </source>
</evidence>
<comment type="similarity">
    <text evidence="1">Belongs to the DNA/RNA non-specific endonuclease family.</text>
</comment>
<evidence type="ECO:0000256" key="2">
    <source>
        <dbReference type="ARBA" id="ARBA00022722"/>
    </source>
</evidence>
<keyword evidence="4" id="KW-0732">Signal</keyword>
<keyword evidence="2" id="KW-0540">Nuclease</keyword>
<dbReference type="SMART" id="SM00892">
    <property type="entry name" value="Endonuclease_NS"/>
    <property type="match status" value="1"/>
</dbReference>
<sequence length="424" mass="47147">MIRLAIWLGLAGLCLSATTTWDNSRRPQNRNDGCNVDVRLDISGQKPPVFLVADSKGEWTLAGPTQRTKYNSYMNLANKKILLTCPGQNNKLKLGNSEVNEAEATCSSTDGVANLVINGKSYKIDSLKCKERVTPYEYISNERCNGDGTILKLGYMINNKIHDLITVCHRLADGMTYFSSHILDGSHFPQRGNGGKRHDEEGRPQFSFHNRALFKGFPPYKYYKDAVELSALSQAIGSSAAQSVFNPRDDKFFAKGHLSPNADFMLENWRDVTFLFVNVQPQWQEVNGGNWNEVEIATRYNAAATGKKYQVITGTAGHLTPKSKSVSLDTDNERIPVPESYTKLIREVDTNKCIAFVSTNFPQNDAPAMKCRDICAANKWPSLKSAAKEGFVYCCSYEEFLKNFAESAPRVDCSGGVLVNENKG</sequence>
<feature type="chain" id="PRO_5047046311" evidence="4">
    <location>
        <begin position="17"/>
        <end position="424"/>
    </location>
</feature>
<dbReference type="InterPro" id="IPR044929">
    <property type="entry name" value="DNA/RNA_non-sp_Endonuclease_sf"/>
</dbReference>
<dbReference type="EMBL" id="AP028922">
    <property type="protein sequence ID" value="BET02641.1"/>
    <property type="molecule type" value="Genomic_DNA"/>
</dbReference>
<dbReference type="PANTHER" id="PTHR13966">
    <property type="entry name" value="ENDONUCLEASE RELATED"/>
    <property type="match status" value="1"/>
</dbReference>
<protein>
    <submittedName>
        <fullName evidence="6">Endonuclease_NS</fullName>
    </submittedName>
</protein>
<evidence type="ECO:0000313" key="7">
    <source>
        <dbReference type="Proteomes" id="UP001307889"/>
    </source>
</evidence>
<dbReference type="SUPFAM" id="SSF54060">
    <property type="entry name" value="His-Me finger endonucleases"/>
    <property type="match status" value="1"/>
</dbReference>
<gene>
    <name evidence="6" type="ORF">NTJ_15459</name>
</gene>
<dbReference type="Gene3D" id="3.40.570.10">
    <property type="entry name" value="Extracellular Endonuclease, subunit A"/>
    <property type="match status" value="1"/>
</dbReference>
<organism evidence="6 7">
    <name type="scientific">Nesidiocoris tenuis</name>
    <dbReference type="NCBI Taxonomy" id="355587"/>
    <lineage>
        <taxon>Eukaryota</taxon>
        <taxon>Metazoa</taxon>
        <taxon>Ecdysozoa</taxon>
        <taxon>Arthropoda</taxon>
        <taxon>Hexapoda</taxon>
        <taxon>Insecta</taxon>
        <taxon>Pterygota</taxon>
        <taxon>Neoptera</taxon>
        <taxon>Paraneoptera</taxon>
        <taxon>Hemiptera</taxon>
        <taxon>Heteroptera</taxon>
        <taxon>Panheteroptera</taxon>
        <taxon>Cimicomorpha</taxon>
        <taxon>Miridae</taxon>
        <taxon>Dicyphina</taxon>
        <taxon>Nesidiocoris</taxon>
    </lineage>
</organism>
<keyword evidence="3 6" id="KW-0255">Endonuclease</keyword>
<evidence type="ECO:0000256" key="4">
    <source>
        <dbReference type="SAM" id="SignalP"/>
    </source>
</evidence>
<feature type="domain" description="DNA/RNA non-specific endonuclease/pyrophosphatase/phosphodiesterase" evidence="5">
    <location>
        <begin position="161"/>
        <end position="400"/>
    </location>
</feature>